<protein>
    <submittedName>
        <fullName evidence="1">Uncharacterized protein</fullName>
    </submittedName>
</protein>
<proteinExistence type="predicted"/>
<dbReference type="EMBL" id="MU155157">
    <property type="protein sequence ID" value="KAF9483145.1"/>
    <property type="molecule type" value="Genomic_DNA"/>
</dbReference>
<dbReference type="Proteomes" id="UP000807469">
    <property type="component" value="Unassembled WGS sequence"/>
</dbReference>
<gene>
    <name evidence="1" type="ORF">BDN70DRAFT_918640</name>
</gene>
<evidence type="ECO:0000313" key="2">
    <source>
        <dbReference type="Proteomes" id="UP000807469"/>
    </source>
</evidence>
<reference evidence="1" key="1">
    <citation type="submission" date="2020-11" db="EMBL/GenBank/DDBJ databases">
        <authorList>
            <consortium name="DOE Joint Genome Institute"/>
            <person name="Ahrendt S."/>
            <person name="Riley R."/>
            <person name="Andreopoulos W."/>
            <person name="Labutti K."/>
            <person name="Pangilinan J."/>
            <person name="Ruiz-Duenas F.J."/>
            <person name="Barrasa J.M."/>
            <person name="Sanchez-Garcia M."/>
            <person name="Camarero S."/>
            <person name="Miyauchi S."/>
            <person name="Serrano A."/>
            <person name="Linde D."/>
            <person name="Babiker R."/>
            <person name="Drula E."/>
            <person name="Ayuso-Fernandez I."/>
            <person name="Pacheco R."/>
            <person name="Padilla G."/>
            <person name="Ferreira P."/>
            <person name="Barriuso J."/>
            <person name="Kellner H."/>
            <person name="Castanera R."/>
            <person name="Alfaro M."/>
            <person name="Ramirez L."/>
            <person name="Pisabarro A.G."/>
            <person name="Kuo A."/>
            <person name="Tritt A."/>
            <person name="Lipzen A."/>
            <person name="He G."/>
            <person name="Yan M."/>
            <person name="Ng V."/>
            <person name="Cullen D."/>
            <person name="Martin F."/>
            <person name="Rosso M.-N."/>
            <person name="Henrissat B."/>
            <person name="Hibbett D."/>
            <person name="Martinez A.T."/>
            <person name="Grigoriev I.V."/>
        </authorList>
    </citation>
    <scope>NUCLEOTIDE SEQUENCE</scope>
    <source>
        <strain evidence="1">CIRM-BRFM 674</strain>
    </source>
</reference>
<accession>A0A9P6D4I6</accession>
<dbReference type="OrthoDB" id="3248034at2759"/>
<keyword evidence="2" id="KW-1185">Reference proteome</keyword>
<evidence type="ECO:0000313" key="1">
    <source>
        <dbReference type="EMBL" id="KAF9483145.1"/>
    </source>
</evidence>
<organism evidence="1 2">
    <name type="scientific">Pholiota conissans</name>
    <dbReference type="NCBI Taxonomy" id="109636"/>
    <lineage>
        <taxon>Eukaryota</taxon>
        <taxon>Fungi</taxon>
        <taxon>Dikarya</taxon>
        <taxon>Basidiomycota</taxon>
        <taxon>Agaricomycotina</taxon>
        <taxon>Agaricomycetes</taxon>
        <taxon>Agaricomycetidae</taxon>
        <taxon>Agaricales</taxon>
        <taxon>Agaricineae</taxon>
        <taxon>Strophariaceae</taxon>
        <taxon>Pholiota</taxon>
    </lineage>
</organism>
<name>A0A9P6D4I6_9AGAR</name>
<sequence length="324" mass="36702">MSFSKNIDMLELPPELEYDILKLVVDTTPGQAFKLCMVSRYVQEWMEAIMYKTVLLNWPGAKAELFMRTFDTRPACFFAEKVKHLIIKGKAPDDVSFFSQTVKVIEACAGANDITCWLLPNSSNGVNLVHAISRPNLNRLSITFDALSNIDGSGERMKFTPEMFPHLTHLEIAYPNYNILDAHSGVDIDWPSIATLPSLSHLVVGELYGRDNATFAASMRHILDNCPNLKILILVADSLHLRAALVACGVCEFAKVMLFGLNQSLLPGYWEGIMRGQPGYWEIADCYLDPSLSKSMRDEKVRCLMRWISRLRMVFRWRACCRPL</sequence>
<dbReference type="AlphaFoldDB" id="A0A9P6D4I6"/>
<comment type="caution">
    <text evidence="1">The sequence shown here is derived from an EMBL/GenBank/DDBJ whole genome shotgun (WGS) entry which is preliminary data.</text>
</comment>